<evidence type="ECO:0008006" key="3">
    <source>
        <dbReference type="Google" id="ProtNLM"/>
    </source>
</evidence>
<dbReference type="HOGENOM" id="CLU_949760_0_0_0"/>
<proteinExistence type="predicted"/>
<evidence type="ECO:0000313" key="2">
    <source>
        <dbReference type="Proteomes" id="UP000002016"/>
    </source>
</evidence>
<dbReference type="Pfam" id="PF06672">
    <property type="entry name" value="DUF1175"/>
    <property type="match status" value="1"/>
</dbReference>
<protein>
    <recommendedName>
        <fullName evidence="3">DUF1175 domain-containing protein</fullName>
    </recommendedName>
</protein>
<dbReference type="InterPro" id="IPR009558">
    <property type="entry name" value="DUF1175"/>
</dbReference>
<keyword evidence="2" id="KW-1185">Reference proteome</keyword>
<sequence length="319" mass="37584">MKKYQIFLIAIVLIVVWNVITGVRFRVDLTDQKIPVKDRKDIFIRARIASAKVYSNRPVEIKKDGILIPDVKLNEKVVLYFESKGFIKKTKAVSLYFEADTSDDDEDGYPDCLVLSENDAEKFRNWFIWIGLSAIKNEPVLWNEHERDCAGLIRYCSREALKKHDGRWLERSNYSGPIFDDVEKYNYPDIPLIGDKIFRIISGKYTNPGEFSAFASARIMLENSLKFVSKDVEHALPGDIAVFFHPEDFEYPYHMMIYISDIYFLQNHRWFLYHTGPIGESAGEMRFVRYENLEKLDPSWSPREKNRYFLGFYRFKFLP</sequence>
<dbReference type="OrthoDB" id="320761at2"/>
<dbReference type="AlphaFoldDB" id="A8F827"/>
<dbReference type="RefSeq" id="WP_012003787.1">
    <property type="nucleotide sequence ID" value="NC_009828.1"/>
</dbReference>
<gene>
    <name evidence="1" type="ordered locus">Tlet_1757</name>
</gene>
<dbReference type="EMBL" id="CP000812">
    <property type="protein sequence ID" value="ABV34311.1"/>
    <property type="molecule type" value="Genomic_DNA"/>
</dbReference>
<evidence type="ECO:0000313" key="1">
    <source>
        <dbReference type="EMBL" id="ABV34311.1"/>
    </source>
</evidence>
<organism evidence="1 2">
    <name type="scientific">Pseudothermotoga lettingae (strain ATCC BAA-301 / DSM 14385 / NBRC 107922 / TMO)</name>
    <name type="common">Thermotoga lettingae</name>
    <dbReference type="NCBI Taxonomy" id="416591"/>
    <lineage>
        <taxon>Bacteria</taxon>
        <taxon>Thermotogati</taxon>
        <taxon>Thermotogota</taxon>
        <taxon>Thermotogae</taxon>
        <taxon>Thermotogales</taxon>
        <taxon>Thermotogaceae</taxon>
        <taxon>Pseudothermotoga</taxon>
    </lineage>
</organism>
<dbReference type="eggNOG" id="COG3234">
    <property type="taxonomic scope" value="Bacteria"/>
</dbReference>
<dbReference type="STRING" id="416591.Tlet_1757"/>
<reference evidence="1 2" key="1">
    <citation type="submission" date="2007-08" db="EMBL/GenBank/DDBJ databases">
        <title>Complete sequence of Thermotoga lettingae TMO.</title>
        <authorList>
            <consortium name="US DOE Joint Genome Institute"/>
            <person name="Copeland A."/>
            <person name="Lucas S."/>
            <person name="Lapidus A."/>
            <person name="Barry K."/>
            <person name="Glavina del Rio T."/>
            <person name="Dalin E."/>
            <person name="Tice H."/>
            <person name="Pitluck S."/>
            <person name="Foster B."/>
            <person name="Bruce D."/>
            <person name="Schmutz J."/>
            <person name="Larimer F."/>
            <person name="Land M."/>
            <person name="Hauser L."/>
            <person name="Kyrpides N."/>
            <person name="Mikhailova N."/>
            <person name="Nelson K."/>
            <person name="Gogarten J.P."/>
            <person name="Noll K."/>
            <person name="Richardson P."/>
        </authorList>
    </citation>
    <scope>NUCLEOTIDE SEQUENCE [LARGE SCALE GENOMIC DNA]</scope>
    <source>
        <strain evidence="2">ATCC BAA-301 / DSM 14385 / NBRC 107922 / TMO</strain>
    </source>
</reference>
<dbReference type="Proteomes" id="UP000002016">
    <property type="component" value="Chromosome"/>
</dbReference>
<reference evidence="1 2" key="2">
    <citation type="journal article" date="2009" name="Proc. Natl. Acad. Sci. U.S.A.">
        <title>On the chimeric nature, thermophilic origin, and phylogenetic placement of the Thermotogales.</title>
        <authorList>
            <person name="Zhaxybayeva O."/>
            <person name="Swithers K.S."/>
            <person name="Lapierre P."/>
            <person name="Fournier G.P."/>
            <person name="Bickhart D.M."/>
            <person name="DeBoy R.T."/>
            <person name="Nelson K.E."/>
            <person name="Nesbo C.L."/>
            <person name="Doolittle W.F."/>
            <person name="Gogarten J.P."/>
            <person name="Noll K.M."/>
        </authorList>
    </citation>
    <scope>NUCLEOTIDE SEQUENCE [LARGE SCALE GENOMIC DNA]</scope>
    <source>
        <strain evidence="2">ATCC BAA-301 / DSM 14385 / NBRC 107922 / TMO</strain>
    </source>
</reference>
<dbReference type="KEGG" id="tle:Tlet_1757"/>
<name>A8F827_PSELT</name>
<accession>A8F827</accession>